<feature type="signal peptide" evidence="3">
    <location>
        <begin position="1"/>
        <end position="19"/>
    </location>
</feature>
<dbReference type="InterPro" id="IPR036179">
    <property type="entry name" value="Ig-like_dom_sf"/>
</dbReference>
<proteinExistence type="predicted"/>
<accession>A0AAX7TV28</accession>
<dbReference type="SUPFAM" id="SSF48726">
    <property type="entry name" value="Immunoglobulin"/>
    <property type="match status" value="1"/>
</dbReference>
<reference evidence="6" key="2">
    <citation type="submission" date="2023-03" db="EMBL/GenBank/DDBJ databases">
        <authorList>
            <consortium name="Wellcome Sanger Institute Data Sharing"/>
        </authorList>
    </citation>
    <scope>NUCLEOTIDE SEQUENCE [LARGE SCALE GENOMIC DNA]</scope>
</reference>
<feature type="compositionally biased region" description="Gly residues" evidence="1">
    <location>
        <begin position="359"/>
        <end position="368"/>
    </location>
</feature>
<dbReference type="Ensembl" id="ENSACLT00000048777.1">
    <property type="protein sequence ID" value="ENSACLP00000061153.1"/>
    <property type="gene ID" value="ENSACLG00000012851.2"/>
</dbReference>
<evidence type="ECO:0000256" key="3">
    <source>
        <dbReference type="SAM" id="SignalP"/>
    </source>
</evidence>
<reference evidence="5" key="4">
    <citation type="submission" date="2025-09" db="UniProtKB">
        <authorList>
            <consortium name="Ensembl"/>
        </authorList>
    </citation>
    <scope>IDENTIFICATION</scope>
</reference>
<keyword evidence="2" id="KW-0812">Transmembrane</keyword>
<organism evidence="5 6">
    <name type="scientific">Astatotilapia calliptera</name>
    <name type="common">Eastern happy</name>
    <name type="synonym">Chromis callipterus</name>
    <dbReference type="NCBI Taxonomy" id="8154"/>
    <lineage>
        <taxon>Eukaryota</taxon>
        <taxon>Metazoa</taxon>
        <taxon>Chordata</taxon>
        <taxon>Craniata</taxon>
        <taxon>Vertebrata</taxon>
        <taxon>Euteleostomi</taxon>
        <taxon>Actinopterygii</taxon>
        <taxon>Neopterygii</taxon>
        <taxon>Teleostei</taxon>
        <taxon>Neoteleostei</taxon>
        <taxon>Acanthomorphata</taxon>
        <taxon>Ovalentaria</taxon>
        <taxon>Cichlomorphae</taxon>
        <taxon>Cichliformes</taxon>
        <taxon>Cichlidae</taxon>
        <taxon>African cichlids</taxon>
        <taxon>Pseudocrenilabrinae</taxon>
        <taxon>Haplochromini</taxon>
        <taxon>Astatotilapia</taxon>
    </lineage>
</organism>
<dbReference type="Gene3D" id="2.60.40.10">
    <property type="entry name" value="Immunoglobulins"/>
    <property type="match status" value="1"/>
</dbReference>
<keyword evidence="6" id="KW-1185">Reference proteome</keyword>
<evidence type="ECO:0000313" key="5">
    <source>
        <dbReference type="Ensembl" id="ENSACLP00000061153.1"/>
    </source>
</evidence>
<dbReference type="InterPro" id="IPR007110">
    <property type="entry name" value="Ig-like_dom"/>
</dbReference>
<keyword evidence="2" id="KW-0472">Membrane</keyword>
<feature type="transmembrane region" description="Helical" evidence="2">
    <location>
        <begin position="205"/>
        <end position="227"/>
    </location>
</feature>
<dbReference type="PROSITE" id="PS50835">
    <property type="entry name" value="IG_LIKE"/>
    <property type="match status" value="1"/>
</dbReference>
<evidence type="ECO:0000256" key="1">
    <source>
        <dbReference type="SAM" id="MobiDB-lite"/>
    </source>
</evidence>
<dbReference type="SMART" id="SM00409">
    <property type="entry name" value="IG"/>
    <property type="match status" value="1"/>
</dbReference>
<dbReference type="Proteomes" id="UP000265100">
    <property type="component" value="Chromosome 8"/>
</dbReference>
<dbReference type="GeneTree" id="ENSGT00440000036191"/>
<evidence type="ECO:0000256" key="2">
    <source>
        <dbReference type="SAM" id="Phobius"/>
    </source>
</evidence>
<protein>
    <recommendedName>
        <fullName evidence="4">Ig-like domain-containing protein</fullName>
    </recommendedName>
</protein>
<evidence type="ECO:0000313" key="6">
    <source>
        <dbReference type="Proteomes" id="UP000265100"/>
    </source>
</evidence>
<feature type="domain" description="Ig-like" evidence="4">
    <location>
        <begin position="22"/>
        <end position="92"/>
    </location>
</feature>
<feature type="chain" id="PRO_5044286255" description="Ig-like domain-containing protein" evidence="3">
    <location>
        <begin position="20"/>
        <end position="384"/>
    </location>
</feature>
<reference evidence="5 6" key="1">
    <citation type="submission" date="2018-05" db="EMBL/GenBank/DDBJ databases">
        <authorList>
            <person name="Datahose"/>
        </authorList>
    </citation>
    <scope>NUCLEOTIDE SEQUENCE</scope>
</reference>
<evidence type="ECO:0000259" key="4">
    <source>
        <dbReference type="PROSITE" id="PS50835"/>
    </source>
</evidence>
<dbReference type="InterPro" id="IPR013783">
    <property type="entry name" value="Ig-like_fold"/>
</dbReference>
<feature type="compositionally biased region" description="Basic and acidic residues" evidence="1">
    <location>
        <begin position="258"/>
        <end position="268"/>
    </location>
</feature>
<keyword evidence="2" id="KW-1133">Transmembrane helix</keyword>
<dbReference type="RefSeq" id="XP_026033447.1">
    <property type="nucleotide sequence ID" value="XM_026177662.1"/>
</dbReference>
<dbReference type="InterPro" id="IPR003599">
    <property type="entry name" value="Ig_sub"/>
</dbReference>
<name>A0AAX7TV28_ASTCA</name>
<sequence>MASGKHLLLIAVLPLMVRCQKPQVLMVPAFKMAFIGDTVYLKCNPSASSVTWHKPNAETIDGQDTLKVEIKNSNDGGPYWCEISRTKSDPVSVNVMESGLSASLTIETGYQNMWKGGAVILKLENKDGLKGWICWVCRGGESLKMVSLKLEGVNNSMVFQTADLNVDETIYWCTDKGRTHRSNQVILTTSDPWKLPKPPKTEGKLGMVLGILLVLVGMLVVIVVVGLRRRRRSDGGRIYEDVALRSKERGDDKYETLEKASGREREYDTLAGASGGEPKGGEYEPLKKGEMKEGVYHTLGAEGAAGGEGGYEALKKGEMKEGVYHTLGAEGAAGGEGGYEALKKGEIKEQVYHTLGVEGAAGGEGGYEAVGKKDKPSESATAGE</sequence>
<dbReference type="GeneID" id="113027841"/>
<feature type="region of interest" description="Disordered" evidence="1">
    <location>
        <begin position="258"/>
        <end position="285"/>
    </location>
</feature>
<feature type="region of interest" description="Disordered" evidence="1">
    <location>
        <begin position="359"/>
        <end position="384"/>
    </location>
</feature>
<keyword evidence="3" id="KW-0732">Signal</keyword>
<reference evidence="5" key="3">
    <citation type="submission" date="2025-08" db="UniProtKB">
        <authorList>
            <consortium name="Ensembl"/>
        </authorList>
    </citation>
    <scope>IDENTIFICATION</scope>
</reference>
<dbReference type="AlphaFoldDB" id="A0AAX7TV28"/>